<dbReference type="SUPFAM" id="SSF141523">
    <property type="entry name" value="L,D-transpeptidase catalytic domain-like"/>
    <property type="match status" value="1"/>
</dbReference>
<keyword evidence="7" id="KW-0472">Membrane</keyword>
<dbReference type="UniPathway" id="UPA00219"/>
<dbReference type="Gene3D" id="2.40.440.10">
    <property type="entry name" value="L,D-transpeptidase catalytic domain-like"/>
    <property type="match status" value="1"/>
</dbReference>
<dbReference type="GO" id="GO:0016740">
    <property type="term" value="F:transferase activity"/>
    <property type="evidence" value="ECO:0007669"/>
    <property type="project" value="UniProtKB-KW"/>
</dbReference>
<evidence type="ECO:0000256" key="5">
    <source>
        <dbReference type="ARBA" id="ARBA00023316"/>
    </source>
</evidence>
<dbReference type="PANTHER" id="PTHR30582">
    <property type="entry name" value="L,D-TRANSPEPTIDASE"/>
    <property type="match status" value="1"/>
</dbReference>
<dbReference type="Pfam" id="PF12229">
    <property type="entry name" value="PG_binding_4"/>
    <property type="match status" value="1"/>
</dbReference>
<keyword evidence="2" id="KW-0808">Transferase</keyword>
<accession>A0A1M7Y4X1</accession>
<dbReference type="InterPro" id="IPR038054">
    <property type="entry name" value="LD_TPept-like_central_sf"/>
</dbReference>
<evidence type="ECO:0000256" key="2">
    <source>
        <dbReference type="ARBA" id="ARBA00022679"/>
    </source>
</evidence>
<dbReference type="InterPro" id="IPR038063">
    <property type="entry name" value="Transpep_catalytic_dom"/>
</dbReference>
<dbReference type="GO" id="GO:0018104">
    <property type="term" value="P:peptidoglycan-protein cross-linking"/>
    <property type="evidence" value="ECO:0007669"/>
    <property type="project" value="TreeGrafter"/>
</dbReference>
<proteinExistence type="predicted"/>
<dbReference type="InterPro" id="IPR050979">
    <property type="entry name" value="LD-transpeptidase"/>
</dbReference>
<evidence type="ECO:0000313" key="9">
    <source>
        <dbReference type="EMBL" id="SHO47413.1"/>
    </source>
</evidence>
<dbReference type="CDD" id="cd16913">
    <property type="entry name" value="YkuD_like"/>
    <property type="match status" value="1"/>
</dbReference>
<dbReference type="PROSITE" id="PS52029">
    <property type="entry name" value="LD_TPASE"/>
    <property type="match status" value="1"/>
</dbReference>
<dbReference type="AlphaFoldDB" id="A0A1M7Y4X1"/>
<dbReference type="PANTHER" id="PTHR30582:SF33">
    <property type="entry name" value="EXPORTED PROTEIN"/>
    <property type="match status" value="1"/>
</dbReference>
<keyword evidence="3 6" id="KW-0133">Cell shape</keyword>
<evidence type="ECO:0000256" key="4">
    <source>
        <dbReference type="ARBA" id="ARBA00022984"/>
    </source>
</evidence>
<keyword evidence="4 6" id="KW-0573">Peptidoglycan synthesis</keyword>
<gene>
    <name evidence="9" type="ORF">SAMN02745217_01526</name>
</gene>
<evidence type="ECO:0000256" key="3">
    <source>
        <dbReference type="ARBA" id="ARBA00022960"/>
    </source>
</evidence>
<dbReference type="Gene3D" id="3.10.20.800">
    <property type="match status" value="1"/>
</dbReference>
<comment type="pathway">
    <text evidence="1 6">Cell wall biogenesis; peptidoglycan biosynthesis.</text>
</comment>
<dbReference type="GO" id="GO:0071555">
    <property type="term" value="P:cell wall organization"/>
    <property type="evidence" value="ECO:0007669"/>
    <property type="project" value="UniProtKB-UniRule"/>
</dbReference>
<evidence type="ECO:0000256" key="1">
    <source>
        <dbReference type="ARBA" id="ARBA00004752"/>
    </source>
</evidence>
<keyword evidence="7" id="KW-0812">Transmembrane</keyword>
<dbReference type="Pfam" id="PF03734">
    <property type="entry name" value="YkuD"/>
    <property type="match status" value="1"/>
</dbReference>
<feature type="active site" description="Nucleophile" evidence="6">
    <location>
        <position position="449"/>
    </location>
</feature>
<dbReference type="STRING" id="1121345.SAMN02745217_01526"/>
<organism evidence="9 10">
    <name type="scientific">Anaerocolumna xylanovorans DSM 12503</name>
    <dbReference type="NCBI Taxonomy" id="1121345"/>
    <lineage>
        <taxon>Bacteria</taxon>
        <taxon>Bacillati</taxon>
        <taxon>Bacillota</taxon>
        <taxon>Clostridia</taxon>
        <taxon>Lachnospirales</taxon>
        <taxon>Lachnospiraceae</taxon>
        <taxon>Anaerocolumna</taxon>
    </lineage>
</organism>
<keyword evidence="5 6" id="KW-0961">Cell wall biogenesis/degradation</keyword>
<dbReference type="OrthoDB" id="3176960at2"/>
<evidence type="ECO:0000256" key="7">
    <source>
        <dbReference type="SAM" id="Phobius"/>
    </source>
</evidence>
<feature type="transmembrane region" description="Helical" evidence="7">
    <location>
        <begin position="22"/>
        <end position="45"/>
    </location>
</feature>
<feature type="domain" description="L,D-TPase catalytic" evidence="8">
    <location>
        <begin position="354"/>
        <end position="473"/>
    </location>
</feature>
<evidence type="ECO:0000259" key="8">
    <source>
        <dbReference type="PROSITE" id="PS52029"/>
    </source>
</evidence>
<dbReference type="InterPro" id="IPR022029">
    <property type="entry name" value="YoaR-like_PG-bd"/>
</dbReference>
<dbReference type="EMBL" id="FRFD01000004">
    <property type="protein sequence ID" value="SHO47413.1"/>
    <property type="molecule type" value="Genomic_DNA"/>
</dbReference>
<name>A0A1M7Y4X1_9FIRM</name>
<reference evidence="9 10" key="1">
    <citation type="submission" date="2016-12" db="EMBL/GenBank/DDBJ databases">
        <authorList>
            <person name="Song W.-J."/>
            <person name="Kurnit D.M."/>
        </authorList>
    </citation>
    <scope>NUCLEOTIDE SEQUENCE [LARGE SCALE GENOMIC DNA]</scope>
    <source>
        <strain evidence="9 10">DSM 12503</strain>
    </source>
</reference>
<keyword evidence="7" id="KW-1133">Transmembrane helix</keyword>
<dbReference type="SUPFAM" id="SSF143985">
    <property type="entry name" value="L,D-transpeptidase pre-catalytic domain-like"/>
    <property type="match status" value="1"/>
</dbReference>
<dbReference type="GO" id="GO:0005576">
    <property type="term" value="C:extracellular region"/>
    <property type="evidence" value="ECO:0007669"/>
    <property type="project" value="TreeGrafter"/>
</dbReference>
<dbReference type="Proteomes" id="UP000184612">
    <property type="component" value="Unassembled WGS sequence"/>
</dbReference>
<evidence type="ECO:0000313" key="10">
    <source>
        <dbReference type="Proteomes" id="UP000184612"/>
    </source>
</evidence>
<dbReference type="InterPro" id="IPR005490">
    <property type="entry name" value="LD_TPept_cat_dom"/>
</dbReference>
<feature type="active site" description="Proton donor/acceptor" evidence="6">
    <location>
        <position position="428"/>
    </location>
</feature>
<protein>
    <submittedName>
        <fullName evidence="9">Putative peptidoglycan binding domain-containing protein</fullName>
    </submittedName>
</protein>
<keyword evidence="10" id="KW-1185">Reference proteome</keyword>
<dbReference type="GO" id="GO:0071972">
    <property type="term" value="F:peptidoglycan L,D-transpeptidase activity"/>
    <property type="evidence" value="ECO:0007669"/>
    <property type="project" value="TreeGrafter"/>
</dbReference>
<dbReference type="RefSeq" id="WP_073588240.1">
    <property type="nucleotide sequence ID" value="NZ_FRFD01000004.1"/>
</dbReference>
<dbReference type="GO" id="GO:0008360">
    <property type="term" value="P:regulation of cell shape"/>
    <property type="evidence" value="ECO:0007669"/>
    <property type="project" value="UniProtKB-UniRule"/>
</dbReference>
<sequence length="492" mass="55241">MNELANKNANNGTNKGSIAKKALLYGGVAIAVPLLLIYLFMAFYYKSHFYQNTAINGVSVSNMTEQQAEAAINEKVESYVLTIKERNDLTEKIYGEDIGLNTVYDEKLSDLLEVQNPYAWPVALLKSHDITMRAALLYDDGLLKEYFEGLKCFAPDYNIAPTDAHISDYGENGYVIVPEDNGAKANPEKMYEAVKKAVLSLESELSLEKAGVYEKPLVFSDNADLVKALSKMNKLAGSKITYHFGDVTEVLDGNKISKWLSVDDKMKVQLDENGVKEFVDYIGKTYNSFGKVRTFKTSYGDVIEIKGGDYGWWLDRTTEKADLIKLINKGQQIERQPIYFQTAQQYGADDIGNTYVEVNLTAQHLFFYKEGELIMESNFVSGNLSRNFGTPVGTYPIQYKENDATLTGEDYSTPVKYWMPFNRNIGFHDASWRSSFGGKIYMTSGSHGCINMPPSKAKIMFENIKRGVAVVVYELPGTESYNKDDKDSLVNN</sequence>
<evidence type="ECO:0000256" key="6">
    <source>
        <dbReference type="PROSITE-ProRule" id="PRU01373"/>
    </source>
</evidence>